<dbReference type="PANTHER" id="PTHR31635:SF196">
    <property type="entry name" value="REVERSE TRANSCRIPTASE DOMAIN-CONTAINING PROTEIN-RELATED"/>
    <property type="match status" value="1"/>
</dbReference>
<evidence type="ECO:0000313" key="3">
    <source>
        <dbReference type="EMBL" id="GKV30574.1"/>
    </source>
</evidence>
<dbReference type="EMBL" id="BPVZ01000087">
    <property type="protein sequence ID" value="GKV30574.1"/>
    <property type="molecule type" value="Genomic_DNA"/>
</dbReference>
<dbReference type="InterPro" id="IPR043502">
    <property type="entry name" value="DNA/RNA_pol_sf"/>
</dbReference>
<sequence length="715" mass="79802">MPNSNNHTDSDFDQISDGWNTASEDEVEQLSHADNGHFCDLSELPAGADSHEEKAKSSNKLGILVNDARGNTKASVSDLGGSNRVQNSIGAQPSSDSYSGVNGSKNQNGQNTPKKAQVNPIQVCNPLGQDIVSRVLAQDPLESIPYRDAESTQSLDHLQNVETLICVTSDWDSVLLGMKSSLLLSFANWRSKIWGNNRLRFLSFPTTRFFFTMNIVTFNTCELGDSIKRRELRRVWFTRNGLSGRPGGLLCIWDSNLFEKTRVIEGESFLGVEGLWGTNKATCCFVNVYGPCNVAGRAKLWEDLSTLIGTQNYFFCLGGDFNCVRGQHERQVEFTDDEIREAISSCASDKASGPDGFNFHFIKSAWGTVGTDMINFIKEFHHNGKLVKGINFSYITLVPKKKNPTSLKEFRPICTVRSIYKILAKVLTNRLKKVIGKIISTSQSAFIKGRQLVDCAFTLNEIVHDLKTKRRNDIIFKADFEKAFGSVDWGCLHTMHSLLGFGEKWRSWIKEWLISASISVVVNGNPTNEFNMQRCLRQGDLFSPYLFLIAAKGFHAFLLEAKKQEVFKGVVIDEEISISHLQFADDTALICNASINSNLAIKYTLRWFEIISGLKINFNKSVLFGVNVDDTWINMAASALKCKVGKTPFIYLGLLVRGNPHHHSFWKPMIDKFRSKLASWKGKLLSIDGRITLLTSVLSALPPSTSLSSTFQKAS</sequence>
<proteinExistence type="predicted"/>
<feature type="domain" description="Reverse transcriptase" evidence="2">
    <location>
        <begin position="379"/>
        <end position="656"/>
    </location>
</feature>
<dbReference type="CDD" id="cd01650">
    <property type="entry name" value="RT_nLTR_like"/>
    <property type="match status" value="1"/>
</dbReference>
<dbReference type="InterPro" id="IPR000477">
    <property type="entry name" value="RT_dom"/>
</dbReference>
<evidence type="ECO:0000256" key="1">
    <source>
        <dbReference type="SAM" id="MobiDB-lite"/>
    </source>
</evidence>
<dbReference type="InterPro" id="IPR036691">
    <property type="entry name" value="Endo/exonu/phosph_ase_sf"/>
</dbReference>
<dbReference type="Gene3D" id="3.60.10.10">
    <property type="entry name" value="Endonuclease/exonuclease/phosphatase"/>
    <property type="match status" value="1"/>
</dbReference>
<name>A0AAV5L099_9ROSI</name>
<accession>A0AAV5L099</accession>
<protein>
    <recommendedName>
        <fullName evidence="2">Reverse transcriptase domain-containing protein</fullName>
    </recommendedName>
</protein>
<reference evidence="3 4" key="1">
    <citation type="journal article" date="2021" name="Commun. Biol.">
        <title>The genome of Shorea leprosula (Dipterocarpaceae) highlights the ecological relevance of drought in aseasonal tropical rainforests.</title>
        <authorList>
            <person name="Ng K.K.S."/>
            <person name="Kobayashi M.J."/>
            <person name="Fawcett J.A."/>
            <person name="Hatakeyama M."/>
            <person name="Paape T."/>
            <person name="Ng C.H."/>
            <person name="Ang C.C."/>
            <person name="Tnah L.H."/>
            <person name="Lee C.T."/>
            <person name="Nishiyama T."/>
            <person name="Sese J."/>
            <person name="O'Brien M.J."/>
            <person name="Copetti D."/>
            <person name="Mohd Noor M.I."/>
            <person name="Ong R.C."/>
            <person name="Putra M."/>
            <person name="Sireger I.Z."/>
            <person name="Indrioko S."/>
            <person name="Kosugi Y."/>
            <person name="Izuno A."/>
            <person name="Isagi Y."/>
            <person name="Lee S.L."/>
            <person name="Shimizu K.K."/>
        </authorList>
    </citation>
    <scope>NUCLEOTIDE SEQUENCE [LARGE SCALE GENOMIC DNA]</scope>
    <source>
        <strain evidence="3">214</strain>
    </source>
</reference>
<dbReference type="PANTHER" id="PTHR31635">
    <property type="entry name" value="REVERSE TRANSCRIPTASE DOMAIN-CONTAINING PROTEIN-RELATED"/>
    <property type="match status" value="1"/>
</dbReference>
<evidence type="ECO:0000313" key="4">
    <source>
        <dbReference type="Proteomes" id="UP001054252"/>
    </source>
</evidence>
<gene>
    <name evidence="3" type="ORF">SLEP1_g39375</name>
</gene>
<organism evidence="3 4">
    <name type="scientific">Rubroshorea leprosula</name>
    <dbReference type="NCBI Taxonomy" id="152421"/>
    <lineage>
        <taxon>Eukaryota</taxon>
        <taxon>Viridiplantae</taxon>
        <taxon>Streptophyta</taxon>
        <taxon>Embryophyta</taxon>
        <taxon>Tracheophyta</taxon>
        <taxon>Spermatophyta</taxon>
        <taxon>Magnoliopsida</taxon>
        <taxon>eudicotyledons</taxon>
        <taxon>Gunneridae</taxon>
        <taxon>Pentapetalae</taxon>
        <taxon>rosids</taxon>
        <taxon>malvids</taxon>
        <taxon>Malvales</taxon>
        <taxon>Dipterocarpaceae</taxon>
        <taxon>Rubroshorea</taxon>
    </lineage>
</organism>
<dbReference type="PROSITE" id="PS50878">
    <property type="entry name" value="RT_POL"/>
    <property type="match status" value="1"/>
</dbReference>
<dbReference type="Proteomes" id="UP001054252">
    <property type="component" value="Unassembled WGS sequence"/>
</dbReference>
<feature type="compositionally biased region" description="Polar residues" evidence="1">
    <location>
        <begin position="83"/>
        <end position="115"/>
    </location>
</feature>
<dbReference type="AlphaFoldDB" id="A0AAV5L099"/>
<dbReference type="Pfam" id="PF00078">
    <property type="entry name" value="RVT_1"/>
    <property type="match status" value="1"/>
</dbReference>
<dbReference type="SUPFAM" id="SSF56219">
    <property type="entry name" value="DNase I-like"/>
    <property type="match status" value="1"/>
</dbReference>
<comment type="caution">
    <text evidence="3">The sequence shown here is derived from an EMBL/GenBank/DDBJ whole genome shotgun (WGS) entry which is preliminary data.</text>
</comment>
<feature type="region of interest" description="Disordered" evidence="1">
    <location>
        <begin position="1"/>
        <end position="115"/>
    </location>
</feature>
<keyword evidence="4" id="KW-1185">Reference proteome</keyword>
<evidence type="ECO:0000259" key="2">
    <source>
        <dbReference type="PROSITE" id="PS50878"/>
    </source>
</evidence>
<dbReference type="SUPFAM" id="SSF56672">
    <property type="entry name" value="DNA/RNA polymerases"/>
    <property type="match status" value="1"/>
</dbReference>